<dbReference type="AlphaFoldDB" id="Q0H291"/>
<feature type="non-terminal residue" evidence="1">
    <location>
        <position position="1"/>
    </location>
</feature>
<proteinExistence type="evidence at transcript level"/>
<dbReference type="EMBL" id="DQ336881">
    <property type="protein sequence ID" value="ABC66103.1"/>
    <property type="molecule type" value="mRNA"/>
</dbReference>
<protein>
    <submittedName>
        <fullName evidence="1">Putative heat shock protein hsp70</fullName>
    </submittedName>
</protein>
<reference evidence="1" key="1">
    <citation type="submission" date="2005-12" db="EMBL/GenBank/DDBJ databases">
        <authorList>
            <person name="Benova A."/>
            <person name="Digonnet C."/>
            <person name="Goubet F."/>
            <person name="Ranocha P.H."/>
            <person name="Jauneau A."/>
            <person name="Pesquet E."/>
            <person name="Barbier O."/>
            <person name="Zhang Z."/>
            <person name="Dupree P."/>
            <person name="Liskova D."/>
            <person name="Goffner D."/>
        </authorList>
    </citation>
    <scope>NUCLEOTIDE SEQUENCE</scope>
</reference>
<accession>Q0H291</accession>
<name>Q0H291_ZINEL</name>
<sequence length="59" mass="6210">SSMYHPGKQVMEVGDKVPAHVKAKEAASFGVLKDTISSGSTQIIKDVMASFSQAVMQVG</sequence>
<keyword evidence="1" id="KW-0346">Stress response</keyword>
<organism evidence="1">
    <name type="scientific">Zinnia elegans</name>
    <name type="common">Garden zinnia</name>
    <name type="synonym">Zinnia violacea</name>
    <dbReference type="NCBI Taxonomy" id="34245"/>
    <lineage>
        <taxon>Eukaryota</taxon>
        <taxon>Viridiplantae</taxon>
        <taxon>Streptophyta</taxon>
        <taxon>Embryophyta</taxon>
        <taxon>Tracheophyta</taxon>
        <taxon>Spermatophyta</taxon>
        <taxon>Magnoliopsida</taxon>
        <taxon>eudicotyledons</taxon>
        <taxon>Gunneridae</taxon>
        <taxon>Pentapetalae</taxon>
        <taxon>asterids</taxon>
        <taxon>campanulids</taxon>
        <taxon>Asterales</taxon>
        <taxon>Asteraceae</taxon>
        <taxon>Asteroideae</taxon>
        <taxon>Heliantheae alliance</taxon>
        <taxon>Heliantheae</taxon>
        <taxon>Zinnia</taxon>
    </lineage>
</organism>
<reference evidence="1" key="2">
    <citation type="journal article" date="2006" name="Plant Physiol.">
        <title>Galactoglucomannans increase cell population density and alter the protoxylem/metaxylem tracheary element ratio in xylogenic cultures of Zinnia.</title>
        <authorList>
            <person name="Benova-Kakosova A."/>
            <person name="Digonnet C."/>
            <person name="Goubet F."/>
            <person name="Ranocha P."/>
            <person name="Jauneau A."/>
            <person name="Pesquet E."/>
            <person name="Barbier O."/>
            <person name="Zhang Z."/>
            <person name="Capek P."/>
            <person name="Dupree P."/>
            <person name="Liskova D."/>
            <person name="Goffner D."/>
        </authorList>
    </citation>
    <scope>NUCLEOTIDE SEQUENCE</scope>
</reference>
<evidence type="ECO:0000313" key="1">
    <source>
        <dbReference type="EMBL" id="ABC66103.1"/>
    </source>
</evidence>
<feature type="non-terminal residue" evidence="1">
    <location>
        <position position="59"/>
    </location>
</feature>